<dbReference type="Pfam" id="PF00557">
    <property type="entry name" value="Peptidase_M24"/>
    <property type="match status" value="1"/>
</dbReference>
<dbReference type="CDD" id="cd01066">
    <property type="entry name" value="APP_MetAP"/>
    <property type="match status" value="1"/>
</dbReference>
<reference evidence="2" key="1">
    <citation type="journal article" date="2021" name="PeerJ">
        <title>Extensive microbial diversity within the chicken gut microbiome revealed by metagenomics and culture.</title>
        <authorList>
            <person name="Gilroy R."/>
            <person name="Ravi A."/>
            <person name="Getino M."/>
            <person name="Pursley I."/>
            <person name="Horton D.L."/>
            <person name="Alikhan N.F."/>
            <person name="Baker D."/>
            <person name="Gharbi K."/>
            <person name="Hall N."/>
            <person name="Watson M."/>
            <person name="Adriaenssens E.M."/>
            <person name="Foster-Nyarko E."/>
            <person name="Jarju S."/>
            <person name="Secka A."/>
            <person name="Antonio M."/>
            <person name="Oren A."/>
            <person name="Chaudhuri R.R."/>
            <person name="La Ragione R."/>
            <person name="Hildebrand F."/>
            <person name="Pallen M.J."/>
        </authorList>
    </citation>
    <scope>NUCLEOTIDE SEQUENCE</scope>
    <source>
        <strain evidence="2">ChiHjej8B7-3636</strain>
    </source>
</reference>
<reference evidence="2" key="2">
    <citation type="submission" date="2021-04" db="EMBL/GenBank/DDBJ databases">
        <authorList>
            <person name="Gilroy R."/>
        </authorList>
    </citation>
    <scope>NUCLEOTIDE SEQUENCE</scope>
    <source>
        <strain evidence="2">ChiHjej8B7-3636</strain>
    </source>
</reference>
<dbReference type="AlphaFoldDB" id="A0A9D2KH12"/>
<dbReference type="Gene3D" id="3.90.230.10">
    <property type="entry name" value="Creatinase/methionine aminopeptidase superfamily"/>
    <property type="match status" value="1"/>
</dbReference>
<dbReference type="InterPro" id="IPR000994">
    <property type="entry name" value="Pept_M24"/>
</dbReference>
<dbReference type="EMBL" id="DXAM01000008">
    <property type="protein sequence ID" value="HJA03317.1"/>
    <property type="molecule type" value="Genomic_DNA"/>
</dbReference>
<evidence type="ECO:0000313" key="3">
    <source>
        <dbReference type="Proteomes" id="UP000824220"/>
    </source>
</evidence>
<proteinExistence type="predicted"/>
<dbReference type="SUPFAM" id="SSF55920">
    <property type="entry name" value="Creatinase/aminopeptidase"/>
    <property type="match status" value="1"/>
</dbReference>
<sequence length="372" mass="40122">MRNRFLLGWSCPHVLELSEAPMSHRNDATSDREQKLARIHELLVARDAPAVHLTSTAALAWLLDGPRPAVPLGGAAVFSATVTRGRRVIVTALANEVERLDAEEIAGVEWRTIPWHGSLAAAPVDALHETDLAPELRAARAALLPVETERYRALGADTARAVSRVLQDARPSWTERDLAGRLARAAYEIGAEPAVLLAAGEQRGSVQHPIPTDATLGRRAMAVVTMVRHGLHASMTRWVEFAPTGEPNDVEARLRAVEADVLAATRPGADLDGLFAEIPRAYARHGFGDDAWTRHHQGGATGYAGRDPKAFPGIGGRVAEAQAFAWNPWVPGAKLEDTVLATSAGIELLTHDPDWPSTTVRGLERPLPLAHH</sequence>
<dbReference type="Proteomes" id="UP000824220">
    <property type="component" value="Unassembled WGS sequence"/>
</dbReference>
<organism evidence="2 3">
    <name type="scientific">Candidatus Microbacterium stercoravium</name>
    <dbReference type="NCBI Taxonomy" id="2838697"/>
    <lineage>
        <taxon>Bacteria</taxon>
        <taxon>Bacillati</taxon>
        <taxon>Actinomycetota</taxon>
        <taxon>Actinomycetes</taxon>
        <taxon>Micrococcales</taxon>
        <taxon>Microbacteriaceae</taxon>
        <taxon>Microbacterium</taxon>
    </lineage>
</organism>
<name>A0A9D2KH12_9MICO</name>
<dbReference type="PANTHER" id="PTHR46112:SF2">
    <property type="entry name" value="XAA-PRO AMINOPEPTIDASE P-RELATED"/>
    <property type="match status" value="1"/>
</dbReference>
<comment type="caution">
    <text evidence="2">The sequence shown here is derived from an EMBL/GenBank/DDBJ whole genome shotgun (WGS) entry which is preliminary data.</text>
</comment>
<protein>
    <submittedName>
        <fullName evidence="2">M24 family metallopeptidase</fullName>
    </submittedName>
</protein>
<gene>
    <name evidence="2" type="ORF">H9800_00445</name>
</gene>
<dbReference type="InterPro" id="IPR036005">
    <property type="entry name" value="Creatinase/aminopeptidase-like"/>
</dbReference>
<dbReference type="PANTHER" id="PTHR46112">
    <property type="entry name" value="AMINOPEPTIDASE"/>
    <property type="match status" value="1"/>
</dbReference>
<accession>A0A9D2KH12</accession>
<evidence type="ECO:0000313" key="2">
    <source>
        <dbReference type="EMBL" id="HJA03317.1"/>
    </source>
</evidence>
<dbReference type="InterPro" id="IPR050659">
    <property type="entry name" value="Peptidase_M24B"/>
</dbReference>
<feature type="domain" description="Peptidase M24" evidence="1">
    <location>
        <begin position="150"/>
        <end position="342"/>
    </location>
</feature>
<evidence type="ECO:0000259" key="1">
    <source>
        <dbReference type="Pfam" id="PF00557"/>
    </source>
</evidence>